<keyword evidence="2" id="KW-1185">Reference proteome</keyword>
<evidence type="ECO:0000313" key="2">
    <source>
        <dbReference type="Proteomes" id="UP000683925"/>
    </source>
</evidence>
<dbReference type="AlphaFoldDB" id="A0A8S1RYD5"/>
<dbReference type="Proteomes" id="UP000683925">
    <property type="component" value="Unassembled WGS sequence"/>
</dbReference>
<gene>
    <name evidence="1" type="ORF">POCTA_138.1.T0030244</name>
</gene>
<protein>
    <submittedName>
        <fullName evidence="1">Uncharacterized protein</fullName>
    </submittedName>
</protein>
<reference evidence="1" key="1">
    <citation type="submission" date="2021-01" db="EMBL/GenBank/DDBJ databases">
        <authorList>
            <consortium name="Genoscope - CEA"/>
            <person name="William W."/>
        </authorList>
    </citation>
    <scope>NUCLEOTIDE SEQUENCE</scope>
</reference>
<organism evidence="1 2">
    <name type="scientific">Paramecium octaurelia</name>
    <dbReference type="NCBI Taxonomy" id="43137"/>
    <lineage>
        <taxon>Eukaryota</taxon>
        <taxon>Sar</taxon>
        <taxon>Alveolata</taxon>
        <taxon>Ciliophora</taxon>
        <taxon>Intramacronucleata</taxon>
        <taxon>Oligohymenophorea</taxon>
        <taxon>Peniculida</taxon>
        <taxon>Parameciidae</taxon>
        <taxon>Paramecium</taxon>
    </lineage>
</organism>
<name>A0A8S1RYD5_PAROT</name>
<evidence type="ECO:0000313" key="1">
    <source>
        <dbReference type="EMBL" id="CAD8132065.1"/>
    </source>
</evidence>
<comment type="caution">
    <text evidence="1">The sequence shown here is derived from an EMBL/GenBank/DDBJ whole genome shotgun (WGS) entry which is preliminary data.</text>
</comment>
<sequence length="44" mass="5253">MEIEFLQARQFQLNFISNSNNDDFIGINFQDKKPKGNKNNQYEN</sequence>
<dbReference type="EMBL" id="CAJJDP010000001">
    <property type="protein sequence ID" value="CAD8132065.1"/>
    <property type="molecule type" value="Genomic_DNA"/>
</dbReference>
<proteinExistence type="predicted"/>
<accession>A0A8S1RYD5</accession>